<dbReference type="SMART" id="SM00822">
    <property type="entry name" value="PKS_KR"/>
    <property type="match status" value="1"/>
</dbReference>
<evidence type="ECO:0000256" key="2">
    <source>
        <dbReference type="ARBA" id="ARBA00023002"/>
    </source>
</evidence>
<dbReference type="InterPro" id="IPR020904">
    <property type="entry name" value="Sc_DH/Rdtase_CS"/>
</dbReference>
<dbReference type="CDD" id="cd05233">
    <property type="entry name" value="SDR_c"/>
    <property type="match status" value="1"/>
</dbReference>
<dbReference type="InterPro" id="IPR057326">
    <property type="entry name" value="KR_dom"/>
</dbReference>
<dbReference type="Pfam" id="PF00106">
    <property type="entry name" value="adh_short"/>
    <property type="match status" value="1"/>
</dbReference>
<gene>
    <name evidence="4" type="ORF">LZC94_34030</name>
</gene>
<dbReference type="InterPro" id="IPR002347">
    <property type="entry name" value="SDR_fam"/>
</dbReference>
<feature type="domain" description="Ketoreductase" evidence="3">
    <location>
        <begin position="10"/>
        <end position="193"/>
    </location>
</feature>
<protein>
    <submittedName>
        <fullName evidence="4">SDR family oxidoreductase</fullName>
    </submittedName>
</protein>
<sequence>MTLFDRDSQRLAVVTGASSGIGEELARGLARRGHSLVLVARRAERLEALARELSGAHSVRVEVRGCDLADRPARASLFAELEGREVDVLCHSAGFATFGRVGTLDVHREREQVELNAVAVHDLTLAVLPGMRARRRGAILVVGSTAGHQPMPGSATYSASKAFANCFAEALHEELRGTGVTCTLLAPGPVRTGFAEVAGVKHLEGKGGDFAWLGAARVAEEALRAMAARRRVVVPGAFAKLETLGGRYTPRALLLPAIAKVLERARS</sequence>
<dbReference type="PIRSF" id="PIRSF000126">
    <property type="entry name" value="11-beta-HSD1"/>
    <property type="match status" value="1"/>
</dbReference>
<dbReference type="PANTHER" id="PTHR44196">
    <property type="entry name" value="DEHYDROGENASE/REDUCTASE SDR FAMILY MEMBER 7B"/>
    <property type="match status" value="1"/>
</dbReference>
<dbReference type="EMBL" id="CP089984">
    <property type="protein sequence ID" value="WXB12859.1"/>
    <property type="molecule type" value="Genomic_DNA"/>
</dbReference>
<dbReference type="PANTHER" id="PTHR44196:SF2">
    <property type="entry name" value="SHORT-CHAIN DEHYDROGENASE-RELATED"/>
    <property type="match status" value="1"/>
</dbReference>
<dbReference type="PROSITE" id="PS00061">
    <property type="entry name" value="ADH_SHORT"/>
    <property type="match status" value="1"/>
</dbReference>
<name>A0ABZ2LPM7_9BACT</name>
<evidence type="ECO:0000313" key="4">
    <source>
        <dbReference type="EMBL" id="WXB12859.1"/>
    </source>
</evidence>
<dbReference type="Gene3D" id="3.40.50.720">
    <property type="entry name" value="NAD(P)-binding Rossmann-like Domain"/>
    <property type="match status" value="1"/>
</dbReference>
<reference evidence="4 5" key="1">
    <citation type="submission" date="2021-12" db="EMBL/GenBank/DDBJ databases">
        <title>Discovery of the Pendulisporaceae a myxobacterial family with distinct sporulation behavior and unique specialized metabolism.</title>
        <authorList>
            <person name="Garcia R."/>
            <person name="Popoff A."/>
            <person name="Bader C.D."/>
            <person name="Loehr J."/>
            <person name="Walesch S."/>
            <person name="Walt C."/>
            <person name="Boldt J."/>
            <person name="Bunk B."/>
            <person name="Haeckl F.J.F.P.J."/>
            <person name="Gunesch A.P."/>
            <person name="Birkelbach J."/>
            <person name="Nuebel U."/>
            <person name="Pietschmann T."/>
            <person name="Bach T."/>
            <person name="Mueller R."/>
        </authorList>
    </citation>
    <scope>NUCLEOTIDE SEQUENCE [LARGE SCALE GENOMIC DNA]</scope>
    <source>
        <strain evidence="4 5">MSr11954</strain>
    </source>
</reference>
<comment type="similarity">
    <text evidence="1">Belongs to the short-chain dehydrogenases/reductases (SDR) family.</text>
</comment>
<evidence type="ECO:0000259" key="3">
    <source>
        <dbReference type="SMART" id="SM00822"/>
    </source>
</evidence>
<dbReference type="PRINTS" id="PR00081">
    <property type="entry name" value="GDHRDH"/>
</dbReference>
<dbReference type="InterPro" id="IPR036291">
    <property type="entry name" value="NAD(P)-bd_dom_sf"/>
</dbReference>
<keyword evidence="2" id="KW-0560">Oxidoreductase</keyword>
<dbReference type="RefSeq" id="WP_394822478.1">
    <property type="nucleotide sequence ID" value="NZ_CP089984.1"/>
</dbReference>
<dbReference type="Proteomes" id="UP001370348">
    <property type="component" value="Chromosome"/>
</dbReference>
<dbReference type="SUPFAM" id="SSF51735">
    <property type="entry name" value="NAD(P)-binding Rossmann-fold domains"/>
    <property type="match status" value="1"/>
</dbReference>
<evidence type="ECO:0000256" key="1">
    <source>
        <dbReference type="ARBA" id="ARBA00006484"/>
    </source>
</evidence>
<evidence type="ECO:0000313" key="5">
    <source>
        <dbReference type="Proteomes" id="UP001370348"/>
    </source>
</evidence>
<organism evidence="4 5">
    <name type="scientific">Pendulispora albinea</name>
    <dbReference type="NCBI Taxonomy" id="2741071"/>
    <lineage>
        <taxon>Bacteria</taxon>
        <taxon>Pseudomonadati</taxon>
        <taxon>Myxococcota</taxon>
        <taxon>Myxococcia</taxon>
        <taxon>Myxococcales</taxon>
        <taxon>Sorangiineae</taxon>
        <taxon>Pendulisporaceae</taxon>
        <taxon>Pendulispora</taxon>
    </lineage>
</organism>
<proteinExistence type="inferred from homology"/>
<accession>A0ABZ2LPM7</accession>
<keyword evidence="5" id="KW-1185">Reference proteome</keyword>